<dbReference type="GO" id="GO:0016491">
    <property type="term" value="F:oxidoreductase activity"/>
    <property type="evidence" value="ECO:0007669"/>
    <property type="project" value="UniProtKB-KW"/>
</dbReference>
<dbReference type="KEGG" id="sgs:AVL59_46220"/>
<accession>A0A1B1BB68</accession>
<dbReference type="RefSeq" id="WP_067316394.1">
    <property type="nucleotide sequence ID" value="NZ_CP016279.1"/>
</dbReference>
<keyword evidence="8" id="KW-1185">Reference proteome</keyword>
<evidence type="ECO:0000256" key="2">
    <source>
        <dbReference type="ARBA" id="ARBA00023002"/>
    </source>
</evidence>
<reference evidence="5 7" key="1">
    <citation type="submission" date="2016-06" db="EMBL/GenBank/DDBJ databases">
        <title>Complete genome sequence of Streptomyces griseochromogenes ATCC 14511, the Blasticidin S producer.</title>
        <authorList>
            <person name="Wu L."/>
        </authorList>
    </citation>
    <scope>NUCLEOTIDE SEQUENCE [LARGE SCALE GENOMIC DNA]</scope>
    <source>
        <strain evidence="5 7">ATCC 14511</strain>
    </source>
</reference>
<dbReference type="InterPro" id="IPR036291">
    <property type="entry name" value="NAD(P)-bd_dom_sf"/>
</dbReference>
<dbReference type="STRING" id="68214.AVL59_46220"/>
<dbReference type="Pfam" id="PF01408">
    <property type="entry name" value="GFO_IDH_MocA"/>
    <property type="match status" value="1"/>
</dbReference>
<evidence type="ECO:0000313" key="6">
    <source>
        <dbReference type="EMBL" id="MBP2051118.1"/>
    </source>
</evidence>
<dbReference type="Gene3D" id="3.40.50.720">
    <property type="entry name" value="NAD(P)-binding Rossmann-like Domain"/>
    <property type="match status" value="1"/>
</dbReference>
<evidence type="ECO:0000256" key="1">
    <source>
        <dbReference type="ARBA" id="ARBA00010928"/>
    </source>
</evidence>
<dbReference type="EMBL" id="CP016279">
    <property type="protein sequence ID" value="ANP56031.1"/>
    <property type="molecule type" value="Genomic_DNA"/>
</dbReference>
<dbReference type="OrthoDB" id="179913at2"/>
<evidence type="ECO:0000313" key="5">
    <source>
        <dbReference type="EMBL" id="ANP56031.1"/>
    </source>
</evidence>
<evidence type="ECO:0000259" key="3">
    <source>
        <dbReference type="Pfam" id="PF01408"/>
    </source>
</evidence>
<dbReference type="InterPro" id="IPR000683">
    <property type="entry name" value="Gfo/Idh/MocA-like_OxRdtase_N"/>
</dbReference>
<feature type="domain" description="GFO/IDH/MocA-like oxidoreductase" evidence="4">
    <location>
        <begin position="137"/>
        <end position="252"/>
    </location>
</feature>
<organism evidence="5 7">
    <name type="scientific">Streptomyces griseochromogenes</name>
    <dbReference type="NCBI Taxonomy" id="68214"/>
    <lineage>
        <taxon>Bacteria</taxon>
        <taxon>Bacillati</taxon>
        <taxon>Actinomycetota</taxon>
        <taxon>Actinomycetes</taxon>
        <taxon>Kitasatosporales</taxon>
        <taxon>Streptomycetaceae</taxon>
        <taxon>Streptomyces</taxon>
    </lineage>
</organism>
<dbReference type="AlphaFoldDB" id="A0A1B1BB68"/>
<dbReference type="SUPFAM" id="SSF55347">
    <property type="entry name" value="Glyceraldehyde-3-phosphate dehydrogenase-like, C-terminal domain"/>
    <property type="match status" value="1"/>
</dbReference>
<name>A0A1B1BB68_9ACTN</name>
<gene>
    <name evidence="5" type="ORF">AVL59_46220</name>
    <name evidence="6" type="ORF">J2Z21_004068</name>
</gene>
<sequence>MTEESAVLGVGVLGCADIALRRGIPALLTTPGVRLAAVASRDGAKARTFAERFHCDAVEGYDALLARTDIDAVYIPLPSGLHAEWADKALRAGKHVLAEKPLTTSAEATAALVTTARERGLLLMENFMFVRHPLHGEVRRLVAEGAIGAPRAFHAAFTIPRRPDDDIRYQAALGGGALLDVAGYPLRAARLLLDGPPAVMGAVLAHDPARGVDVGGAALLRTPGGTVAQLTFGLDNAYQCAYEVWGSEGVIRVDRAFTPPPGHTPVIRIERGGEAEELRLPAADQFALAMRCFAATALSGDGFEDHAQDALRQAELVDEIRRMASAGRSTAGSPGVAGLSAN</sequence>
<feature type="domain" description="Gfo/Idh/MocA-like oxidoreductase N-terminal" evidence="3">
    <location>
        <begin position="9"/>
        <end position="127"/>
    </location>
</feature>
<dbReference type="PANTHER" id="PTHR22604:SF105">
    <property type="entry name" value="TRANS-1,2-DIHYDROBENZENE-1,2-DIOL DEHYDROGENASE"/>
    <property type="match status" value="1"/>
</dbReference>
<keyword evidence="2" id="KW-0560">Oxidoreductase</keyword>
<evidence type="ECO:0000313" key="8">
    <source>
        <dbReference type="Proteomes" id="UP001519309"/>
    </source>
</evidence>
<dbReference type="SUPFAM" id="SSF51735">
    <property type="entry name" value="NAD(P)-binding Rossmann-fold domains"/>
    <property type="match status" value="1"/>
</dbReference>
<dbReference type="Proteomes" id="UP000092659">
    <property type="component" value="Chromosome"/>
</dbReference>
<dbReference type="Proteomes" id="UP001519309">
    <property type="component" value="Unassembled WGS sequence"/>
</dbReference>
<dbReference type="InterPro" id="IPR050984">
    <property type="entry name" value="Gfo/Idh/MocA_domain"/>
</dbReference>
<proteinExistence type="inferred from homology"/>
<comment type="similarity">
    <text evidence="1">Belongs to the Gfo/Idh/MocA family.</text>
</comment>
<evidence type="ECO:0000259" key="4">
    <source>
        <dbReference type="Pfam" id="PF22725"/>
    </source>
</evidence>
<reference evidence="6 8" key="2">
    <citation type="submission" date="2021-03" db="EMBL/GenBank/DDBJ databases">
        <title>Genomic Encyclopedia of Type Strains, Phase IV (KMG-IV): sequencing the most valuable type-strain genomes for metagenomic binning, comparative biology and taxonomic classification.</title>
        <authorList>
            <person name="Goeker M."/>
        </authorList>
    </citation>
    <scope>NUCLEOTIDE SEQUENCE [LARGE SCALE GENOMIC DNA]</scope>
    <source>
        <strain evidence="6 8">DSM 40499</strain>
    </source>
</reference>
<dbReference type="Pfam" id="PF22725">
    <property type="entry name" value="GFO_IDH_MocA_C3"/>
    <property type="match status" value="1"/>
</dbReference>
<dbReference type="EMBL" id="JAGGLP010000007">
    <property type="protein sequence ID" value="MBP2051118.1"/>
    <property type="molecule type" value="Genomic_DNA"/>
</dbReference>
<protein>
    <submittedName>
        <fullName evidence="6">Dehydrogenase</fullName>
    </submittedName>
</protein>
<dbReference type="InterPro" id="IPR055170">
    <property type="entry name" value="GFO_IDH_MocA-like_dom"/>
</dbReference>
<dbReference type="GO" id="GO:0000166">
    <property type="term" value="F:nucleotide binding"/>
    <property type="evidence" value="ECO:0007669"/>
    <property type="project" value="InterPro"/>
</dbReference>
<dbReference type="PANTHER" id="PTHR22604">
    <property type="entry name" value="OXIDOREDUCTASES"/>
    <property type="match status" value="1"/>
</dbReference>
<evidence type="ECO:0000313" key="7">
    <source>
        <dbReference type="Proteomes" id="UP000092659"/>
    </source>
</evidence>
<dbReference type="Gene3D" id="3.30.360.10">
    <property type="entry name" value="Dihydrodipicolinate Reductase, domain 2"/>
    <property type="match status" value="1"/>
</dbReference>